<keyword evidence="6 10" id="KW-0333">Golgi apparatus</keyword>
<dbReference type="SUPFAM" id="SSF49348">
    <property type="entry name" value="Clathrin adaptor appendage domain"/>
    <property type="match status" value="1"/>
</dbReference>
<evidence type="ECO:0000256" key="2">
    <source>
        <dbReference type="ARBA" id="ARBA00004555"/>
    </source>
</evidence>
<protein>
    <recommendedName>
        <fullName evidence="10">AP-1 complex subunit gamma</fullName>
    </recommendedName>
</protein>
<dbReference type="SUPFAM" id="SSF48371">
    <property type="entry name" value="ARM repeat"/>
    <property type="match status" value="1"/>
</dbReference>
<keyword evidence="4 10" id="KW-0813">Transport</keyword>
<accession>A0A914XCG1</accession>
<dbReference type="Proteomes" id="UP000887566">
    <property type="component" value="Unplaced"/>
</dbReference>
<dbReference type="FunFam" id="1.25.10.10:FF:000030">
    <property type="entry name" value="AP-1 complex subunit gamma"/>
    <property type="match status" value="1"/>
</dbReference>
<dbReference type="SMART" id="SM00809">
    <property type="entry name" value="Alpha_adaptinC2"/>
    <property type="match status" value="1"/>
</dbReference>
<dbReference type="GO" id="GO:0006886">
    <property type="term" value="P:intracellular protein transport"/>
    <property type="evidence" value="ECO:0007669"/>
    <property type="project" value="UniProtKB-UniRule"/>
</dbReference>
<dbReference type="Pfam" id="PF02883">
    <property type="entry name" value="Alpha_adaptinC2"/>
    <property type="match status" value="1"/>
</dbReference>
<dbReference type="InterPro" id="IPR008153">
    <property type="entry name" value="GAE_dom"/>
</dbReference>
<evidence type="ECO:0000256" key="5">
    <source>
        <dbReference type="ARBA" id="ARBA00022927"/>
    </source>
</evidence>
<comment type="similarity">
    <text evidence="3 10">Belongs to the adaptor complexes large subunit family.</text>
</comment>
<dbReference type="InterPro" id="IPR008152">
    <property type="entry name" value="Clathrin_a/b/g-adaptin_app_Ig"/>
</dbReference>
<evidence type="ECO:0000313" key="13">
    <source>
        <dbReference type="Proteomes" id="UP000887566"/>
    </source>
</evidence>
<evidence type="ECO:0000256" key="3">
    <source>
        <dbReference type="ARBA" id="ARBA00006613"/>
    </source>
</evidence>
<evidence type="ECO:0000256" key="10">
    <source>
        <dbReference type="PIRNR" id="PIRNR037094"/>
    </source>
</evidence>
<evidence type="ECO:0000256" key="8">
    <source>
        <dbReference type="ARBA" id="ARBA00023329"/>
    </source>
</evidence>
<dbReference type="InterPro" id="IPR017107">
    <property type="entry name" value="AP1_complex_gsu"/>
</dbReference>
<dbReference type="WBParaSite" id="PSAMB.scaffold740size42305.g8374.t1">
    <property type="protein sequence ID" value="PSAMB.scaffold740size42305.g8374.t1"/>
    <property type="gene ID" value="PSAMB.scaffold740size42305.g8374"/>
</dbReference>
<dbReference type="Pfam" id="PF01602">
    <property type="entry name" value="Adaptin_N"/>
    <property type="match status" value="1"/>
</dbReference>
<dbReference type="Gene3D" id="1.25.10.10">
    <property type="entry name" value="Leucine-rich Repeat Variant"/>
    <property type="match status" value="1"/>
</dbReference>
<dbReference type="InterPro" id="IPR002553">
    <property type="entry name" value="Clathrin/coatomer_adapt-like_N"/>
</dbReference>
<name>A0A914XCG1_9BILA</name>
<dbReference type="InterPro" id="IPR011989">
    <property type="entry name" value="ARM-like"/>
</dbReference>
<proteinExistence type="inferred from homology"/>
<keyword evidence="8 10" id="KW-0968">Cytoplasmic vesicle</keyword>
<evidence type="ECO:0000259" key="12">
    <source>
        <dbReference type="PROSITE" id="PS50180"/>
    </source>
</evidence>
<feature type="compositionally biased region" description="Polar residues" evidence="11">
    <location>
        <begin position="698"/>
        <end position="708"/>
    </location>
</feature>
<evidence type="ECO:0000256" key="1">
    <source>
        <dbReference type="ARBA" id="ARBA00004156"/>
    </source>
</evidence>
<dbReference type="GO" id="GO:0016192">
    <property type="term" value="P:vesicle-mediated transport"/>
    <property type="evidence" value="ECO:0007669"/>
    <property type="project" value="InterPro"/>
</dbReference>
<evidence type="ECO:0000256" key="6">
    <source>
        <dbReference type="ARBA" id="ARBA00023034"/>
    </source>
</evidence>
<keyword evidence="5 10" id="KW-0653">Protein transport</keyword>
<dbReference type="Gene3D" id="2.60.40.1230">
    <property type="match status" value="1"/>
</dbReference>
<dbReference type="PROSITE" id="PS50180">
    <property type="entry name" value="GAE"/>
    <property type="match status" value="1"/>
</dbReference>
<dbReference type="PIRSF" id="PIRSF037094">
    <property type="entry name" value="AP1_complex_gamma"/>
    <property type="match status" value="1"/>
</dbReference>
<reference evidence="14" key="1">
    <citation type="submission" date="2022-11" db="UniProtKB">
        <authorList>
            <consortium name="WormBaseParasite"/>
        </authorList>
    </citation>
    <scope>IDENTIFICATION</scope>
</reference>
<dbReference type="PANTHER" id="PTHR22780">
    <property type="entry name" value="ADAPTIN, ALPHA/GAMMA/EPSILON"/>
    <property type="match status" value="1"/>
</dbReference>
<feature type="domain" description="GAE" evidence="12">
    <location>
        <begin position="733"/>
        <end position="849"/>
    </location>
</feature>
<dbReference type="GO" id="GO:0030121">
    <property type="term" value="C:AP-1 adaptor complex"/>
    <property type="evidence" value="ECO:0007669"/>
    <property type="project" value="InterPro"/>
</dbReference>
<dbReference type="InterPro" id="IPR016024">
    <property type="entry name" value="ARM-type_fold"/>
</dbReference>
<evidence type="ECO:0000313" key="14">
    <source>
        <dbReference type="WBParaSite" id="PSAMB.scaffold740size42305.g8374.t1"/>
    </source>
</evidence>
<evidence type="ECO:0000256" key="9">
    <source>
        <dbReference type="ARBA" id="ARBA00029433"/>
    </source>
</evidence>
<evidence type="ECO:0000256" key="4">
    <source>
        <dbReference type="ARBA" id="ARBA00022448"/>
    </source>
</evidence>
<evidence type="ECO:0000256" key="11">
    <source>
        <dbReference type="SAM" id="MobiDB-lite"/>
    </source>
</evidence>
<keyword evidence="7 10" id="KW-0472">Membrane</keyword>
<feature type="region of interest" description="Disordered" evidence="11">
    <location>
        <begin position="674"/>
        <end position="710"/>
    </location>
</feature>
<organism evidence="13 14">
    <name type="scientific">Plectus sambesii</name>
    <dbReference type="NCBI Taxonomy" id="2011161"/>
    <lineage>
        <taxon>Eukaryota</taxon>
        <taxon>Metazoa</taxon>
        <taxon>Ecdysozoa</taxon>
        <taxon>Nematoda</taxon>
        <taxon>Chromadorea</taxon>
        <taxon>Plectida</taxon>
        <taxon>Plectina</taxon>
        <taxon>Plectoidea</taxon>
        <taxon>Plectidae</taxon>
        <taxon>Plectus</taxon>
    </lineage>
</organism>
<dbReference type="InterPro" id="IPR050840">
    <property type="entry name" value="Adaptor_Complx_Large_Subunit"/>
</dbReference>
<keyword evidence="13" id="KW-1185">Reference proteome</keyword>
<dbReference type="AlphaFoldDB" id="A0A914XCG1"/>
<evidence type="ECO:0000256" key="7">
    <source>
        <dbReference type="ARBA" id="ARBA00023136"/>
    </source>
</evidence>
<dbReference type="InterPro" id="IPR013041">
    <property type="entry name" value="Clathrin_app_Ig-like_sf"/>
</dbReference>
<comment type="subcellular location">
    <subcellularLocation>
        <location evidence="1">Cytoplasmic vesicle membrane</location>
    </subcellularLocation>
    <subcellularLocation>
        <location evidence="9">Endomembrane system</location>
        <topology evidence="9">Peripheral membrane protein</topology>
        <orientation evidence="9">Cytoplasmic side</orientation>
    </subcellularLocation>
    <subcellularLocation>
        <location evidence="2">Golgi apparatus</location>
    </subcellularLocation>
</comment>
<sequence length="852" mass="94036">MVVEKTIEKLDEVKSRLGRSLGTPMRLRDLIRQVRAARTMAEERAVVDREAANIRETFRDDDSPWKCRNIAKLLYIHMLGYPAHFGQMECMKLVAQPRFTDKRIGYLGAMLLLDERSEVHLLVTNSLKNDLNSSTQFVTGLALCTLGSICSAEMCRDLAGEVERLVKSSNTYIKKKAALCAFRIVRKVPDLMEMFISCTRSLLGEKNHGVLMGGITLVTEMCERSPDVLNHFRKLVPNLVRILKNLLMSGYSPEHDVTGISDPFLQIKILKLLRILGRNDAECSETMNDILAQVATNTETSKNVGNAILYETVLTIMEIRSESGLRVLAINILGRFLLNPDKNIRYVALNTLLKTVNIDYNAVQRHRTIVVDCLKDPDVSIRKRAMELCFALINQTNITNMTKEILIFLETADPEFKSECASKMYVATERYSPNFRWHLDTMVKVLKLSGNYVPEEVVSCMIQLVSSHSELQTYAALQLFRAAQEDVVNAQPLLQVAFWTIGEFGDLLLQSQEDDGARVAESDVLDVFERILPSTLSAPTTKAYGLTALAKLATRFQQSSSRIIGLIRQHGSHLQLELQQRSVEFARLLERDELKYGLLERMPVITANSLNSAAAPMVNDISNDNGGDNLLSEINSITRGNVQHPPAASHSDDLLGLMDVGGSSTMPTSAPNGMAQMKGGANLLGDLLGDSGPPPTSQPVSHQQQLGHSSVGGAMDGGMDIFADLGGAPSNNPSSSSMTALSANGLLVKFDFERPTQPNFPVVVRMNATNSTSTPIENFVFQAAVTKAFQVEMMPPSGSTIPSSGHGAVSQLIKITRLSEGQPLRMRLKANYSQNGQTQAIQGEVNKFPEFW</sequence>